<dbReference type="InterPro" id="IPR010869">
    <property type="entry name" value="DUF1501"/>
</dbReference>
<reference evidence="1" key="1">
    <citation type="submission" date="2018-05" db="EMBL/GenBank/DDBJ databases">
        <authorList>
            <person name="Lanie J.A."/>
            <person name="Ng W.-L."/>
            <person name="Kazmierczak K.M."/>
            <person name="Andrzejewski T.M."/>
            <person name="Davidsen T.M."/>
            <person name="Wayne K.J."/>
            <person name="Tettelin H."/>
            <person name="Glass J.I."/>
            <person name="Rusch D."/>
            <person name="Podicherti R."/>
            <person name="Tsui H.-C.T."/>
            <person name="Winkler M.E."/>
        </authorList>
    </citation>
    <scope>NUCLEOTIDE SEQUENCE</scope>
</reference>
<dbReference type="PANTHER" id="PTHR43737:SF1">
    <property type="entry name" value="DUF1501 DOMAIN-CONTAINING PROTEIN"/>
    <property type="match status" value="1"/>
</dbReference>
<dbReference type="Pfam" id="PF07394">
    <property type="entry name" value="DUF1501"/>
    <property type="match status" value="1"/>
</dbReference>
<organism evidence="1">
    <name type="scientific">marine metagenome</name>
    <dbReference type="NCBI Taxonomy" id="408172"/>
    <lineage>
        <taxon>unclassified sequences</taxon>
        <taxon>metagenomes</taxon>
        <taxon>ecological metagenomes</taxon>
    </lineage>
</organism>
<dbReference type="AlphaFoldDB" id="A0A381VK93"/>
<dbReference type="PROSITE" id="PS51318">
    <property type="entry name" value="TAT"/>
    <property type="match status" value="1"/>
</dbReference>
<accession>A0A381VK93</accession>
<gene>
    <name evidence="1" type="ORF">METZ01_LOCUS93488</name>
</gene>
<dbReference type="PANTHER" id="PTHR43737">
    <property type="entry name" value="BLL7424 PROTEIN"/>
    <property type="match status" value="1"/>
</dbReference>
<dbReference type="InterPro" id="IPR017850">
    <property type="entry name" value="Alkaline_phosphatase_core_sf"/>
</dbReference>
<dbReference type="SUPFAM" id="SSF53649">
    <property type="entry name" value="Alkaline phosphatase-like"/>
    <property type="match status" value="1"/>
</dbReference>
<evidence type="ECO:0000313" key="1">
    <source>
        <dbReference type="EMBL" id="SVA40634.1"/>
    </source>
</evidence>
<protein>
    <recommendedName>
        <fullName evidence="2">DUF1501 domain-containing protein</fullName>
    </recommendedName>
</protein>
<dbReference type="InterPro" id="IPR006311">
    <property type="entry name" value="TAT_signal"/>
</dbReference>
<evidence type="ECO:0008006" key="2">
    <source>
        <dbReference type="Google" id="ProtNLM"/>
    </source>
</evidence>
<proteinExistence type="predicted"/>
<sequence length="485" mass="52171">MLTINTSPFGSRDCEGTSRRDFLRVGGLGLGTLTLADLIANKAFAVRSRADYVRDKAVVLLYMSGGASHIETFNPNMDAPSPYNSMTGEVSSSLSGVTFGGTFPTLAKWAHKMAIVRSFSHPIGGHEQAHVHVLSGGTDPKGQATKGRSIGSLCARIRGTNHPKTGFPSYALLTHPEKDGQYRKELGRVAKGSWPGDLGSSYAPFIRQDEVTGKGKNTKKSSSFGKGTVAADMQLNLSRERLENRKALLASIDGLRREADAAGALAAADEYEQRALELILGSAAETFDLSKEKPKVLEAYDTSAMKIGHKVFRKSTLGHQMLLARRMVESGAGFVTVHSAGWDMHADGNNPGMVKGMNMLGWTLDKAVSAFLQDLEDRGLSDKVLLVLTGDFGRTPTINKRGGRDHWAKLGTLAFAGGGLPMGQVIGKADRRNGEPADNPISPNMMMGTILHTLFDFGKMRIAQGITPELIQRVEDAHPIPELVV</sequence>
<dbReference type="EMBL" id="UINC01009045">
    <property type="protein sequence ID" value="SVA40634.1"/>
    <property type="molecule type" value="Genomic_DNA"/>
</dbReference>
<name>A0A381VK93_9ZZZZ</name>